<keyword evidence="1" id="KW-0812">Transmembrane</keyword>
<keyword evidence="1" id="KW-0472">Membrane</keyword>
<evidence type="ECO:0000313" key="3">
    <source>
        <dbReference type="Proteomes" id="UP000184080"/>
    </source>
</evidence>
<dbReference type="EMBL" id="FQZO01000002">
    <property type="protein sequence ID" value="SHI87736.1"/>
    <property type="molecule type" value="Genomic_DNA"/>
</dbReference>
<reference evidence="2 3" key="1">
    <citation type="submission" date="2016-11" db="EMBL/GenBank/DDBJ databases">
        <authorList>
            <person name="Jaros S."/>
            <person name="Januszkiewicz K."/>
            <person name="Wedrychowicz H."/>
        </authorList>
    </citation>
    <scope>NUCLEOTIDE SEQUENCE [LARGE SCALE GENOMIC DNA]</scope>
    <source>
        <strain evidence="2 3">DSM 21864</strain>
    </source>
</reference>
<evidence type="ECO:0000256" key="1">
    <source>
        <dbReference type="SAM" id="Phobius"/>
    </source>
</evidence>
<keyword evidence="3" id="KW-1185">Reference proteome</keyword>
<evidence type="ECO:0000313" key="2">
    <source>
        <dbReference type="EMBL" id="SHI87736.1"/>
    </source>
</evidence>
<feature type="transmembrane region" description="Helical" evidence="1">
    <location>
        <begin position="12"/>
        <end position="33"/>
    </location>
</feature>
<proteinExistence type="predicted"/>
<keyword evidence="1" id="KW-1133">Transmembrane helix</keyword>
<accession>A0A1M6EQL8</accession>
<dbReference type="AlphaFoldDB" id="A0A1M6EQL8"/>
<protein>
    <submittedName>
        <fullName evidence="2">Uncharacterized protein</fullName>
    </submittedName>
</protein>
<dbReference type="RefSeq" id="WP_073005425.1">
    <property type="nucleotide sequence ID" value="NZ_FQZO01000002.1"/>
</dbReference>
<name>A0A1M6EQL8_9CLOT</name>
<dbReference type="Proteomes" id="UP000184080">
    <property type="component" value="Unassembled WGS sequence"/>
</dbReference>
<organism evidence="2 3">
    <name type="scientific">Clostridium amylolyticum</name>
    <dbReference type="NCBI Taxonomy" id="1121298"/>
    <lineage>
        <taxon>Bacteria</taxon>
        <taxon>Bacillati</taxon>
        <taxon>Bacillota</taxon>
        <taxon>Clostridia</taxon>
        <taxon>Eubacteriales</taxon>
        <taxon>Clostridiaceae</taxon>
        <taxon>Clostridium</taxon>
    </lineage>
</organism>
<dbReference type="OrthoDB" id="1932570at2"/>
<sequence>MFKNIPIPLLNTFISAGAIIIGSLLGAYCTYVITMKNTRITLKEQKRILYENIKQDEKFHHKRLCQYANIVRLDICTALYQSIRVLKMYEKNYTLYRSLIPLNRNYASVIAALSHKYELEELSYIYQIYGLMETINDYTMARVWDIKEYEKNLIEGYKHFLQKLYGKNFIEILHCDIDNITYKELYDNDSTDDKYRNILIKLDEICEIKVHKSRDETMVSEEKRNKSKY</sequence>
<gene>
    <name evidence="2" type="ORF">SAMN05444401_1659</name>
</gene>